<keyword evidence="1" id="KW-0067">ATP-binding</keyword>
<keyword evidence="1" id="KW-0347">Helicase</keyword>
<keyword evidence="1" id="KW-0547">Nucleotide-binding</keyword>
<dbReference type="EMBL" id="BALG01000071">
    <property type="protein sequence ID" value="GAC42090.1"/>
    <property type="molecule type" value="Genomic_DNA"/>
</dbReference>
<dbReference type="RefSeq" id="WP_006285490.1">
    <property type="nucleotide sequence ID" value="NZ_BALG01000071.1"/>
</dbReference>
<reference evidence="1 2" key="1">
    <citation type="submission" date="2012-10" db="EMBL/GenBank/DDBJ databases">
        <title>Draft Genome Sequence of Paenibacillus popilliae ATCC 14706T.</title>
        <authorList>
            <person name="Iiyama K."/>
            <person name="Mori K."/>
            <person name="Mon H."/>
            <person name="Chieda Y."/>
            <person name="Lee J.M."/>
            <person name="Kusakabe T."/>
            <person name="Tashiro K."/>
            <person name="Asano S."/>
            <person name="Yasunaga-Aoki C."/>
            <person name="Shimizu S."/>
        </authorList>
    </citation>
    <scope>NUCLEOTIDE SEQUENCE [LARGE SCALE GENOMIC DNA]</scope>
    <source>
        <strain evidence="1 2">ATCC 14706</strain>
    </source>
</reference>
<protein>
    <submittedName>
        <fullName evidence="1">DNA/RNA helicase</fullName>
    </submittedName>
</protein>
<keyword evidence="1" id="KW-0378">Hydrolase</keyword>
<name>M9LH75_PAEPP</name>
<organism evidence="1 2">
    <name type="scientific">Paenibacillus popilliae ATCC 14706</name>
    <dbReference type="NCBI Taxonomy" id="1212764"/>
    <lineage>
        <taxon>Bacteria</taxon>
        <taxon>Bacillati</taxon>
        <taxon>Bacillota</taxon>
        <taxon>Bacilli</taxon>
        <taxon>Bacillales</taxon>
        <taxon>Paenibacillaceae</taxon>
        <taxon>Paenibacillus</taxon>
    </lineage>
</organism>
<dbReference type="Proteomes" id="UP000029453">
    <property type="component" value="Unassembled WGS sequence"/>
</dbReference>
<keyword evidence="2" id="KW-1185">Reference proteome</keyword>
<dbReference type="PROSITE" id="PS51257">
    <property type="entry name" value="PROKAR_LIPOPROTEIN"/>
    <property type="match status" value="1"/>
</dbReference>
<evidence type="ECO:0000313" key="1">
    <source>
        <dbReference type="EMBL" id="GAC42090.1"/>
    </source>
</evidence>
<evidence type="ECO:0000313" key="2">
    <source>
        <dbReference type="Proteomes" id="UP000029453"/>
    </source>
</evidence>
<proteinExistence type="predicted"/>
<dbReference type="AlphaFoldDB" id="M9LH75"/>
<gene>
    <name evidence="1" type="ORF">PPOP_1447</name>
</gene>
<comment type="caution">
    <text evidence="1">The sequence shown here is derived from an EMBL/GenBank/DDBJ whole genome shotgun (WGS) entry which is preliminary data.</text>
</comment>
<accession>M9LH75</accession>
<sequence length="138" mass="15810">MKFGKTLNLLLILVVATFGLLGCNKTEQITISEDESPQVVIVEKYLNAIKDQDVEKAYSLLDSEKLPDKKEFQDSIQKHKLTDFNILKSKQISPNLYKVLVSLKIKNSDNEIVFLAKKNHDQWFIAGNHDSNQDNIEF</sequence>
<dbReference type="GO" id="GO:0004386">
    <property type="term" value="F:helicase activity"/>
    <property type="evidence" value="ECO:0007669"/>
    <property type="project" value="UniProtKB-KW"/>
</dbReference>